<evidence type="ECO:0008006" key="5">
    <source>
        <dbReference type="Google" id="ProtNLM"/>
    </source>
</evidence>
<evidence type="ECO:0000256" key="2">
    <source>
        <dbReference type="ARBA" id="ARBA00023125"/>
    </source>
</evidence>
<proteinExistence type="inferred from homology"/>
<dbReference type="AlphaFoldDB" id="A0A6C0H7Z8"/>
<dbReference type="GO" id="GO:0006352">
    <property type="term" value="P:DNA-templated transcription initiation"/>
    <property type="evidence" value="ECO:0007669"/>
    <property type="project" value="InterPro"/>
</dbReference>
<dbReference type="InterPro" id="IPR012295">
    <property type="entry name" value="TBP_dom_sf"/>
</dbReference>
<dbReference type="SUPFAM" id="SSF55945">
    <property type="entry name" value="TATA-box binding protein-like"/>
    <property type="match status" value="2"/>
</dbReference>
<evidence type="ECO:0000256" key="3">
    <source>
        <dbReference type="ARBA" id="ARBA00023163"/>
    </source>
</evidence>
<dbReference type="PANTHER" id="PTHR10126">
    <property type="entry name" value="TATA-BOX BINDING PROTEIN"/>
    <property type="match status" value="1"/>
</dbReference>
<evidence type="ECO:0000313" key="4">
    <source>
        <dbReference type="EMBL" id="QHT76678.1"/>
    </source>
</evidence>
<comment type="similarity">
    <text evidence="1">Belongs to the TBP family.</text>
</comment>
<keyword evidence="2" id="KW-0238">DNA-binding</keyword>
<organism evidence="4">
    <name type="scientific">viral metagenome</name>
    <dbReference type="NCBI Taxonomy" id="1070528"/>
    <lineage>
        <taxon>unclassified sequences</taxon>
        <taxon>metagenomes</taxon>
        <taxon>organismal metagenomes</taxon>
    </lineage>
</organism>
<reference evidence="4" key="1">
    <citation type="journal article" date="2020" name="Nature">
        <title>Giant virus diversity and host interactions through global metagenomics.</title>
        <authorList>
            <person name="Schulz F."/>
            <person name="Roux S."/>
            <person name="Paez-Espino D."/>
            <person name="Jungbluth S."/>
            <person name="Walsh D.A."/>
            <person name="Denef V.J."/>
            <person name="McMahon K.D."/>
            <person name="Konstantinidis K.T."/>
            <person name="Eloe-Fadrosh E.A."/>
            <person name="Kyrpides N.C."/>
            <person name="Woyke T."/>
        </authorList>
    </citation>
    <scope>NUCLEOTIDE SEQUENCE</scope>
    <source>
        <strain evidence="4">GVMAG-M-3300023179-82</strain>
    </source>
</reference>
<evidence type="ECO:0000256" key="1">
    <source>
        <dbReference type="ARBA" id="ARBA00005560"/>
    </source>
</evidence>
<dbReference type="InterPro" id="IPR000814">
    <property type="entry name" value="TBP"/>
</dbReference>
<name>A0A6C0H7Z8_9ZZZZ</name>
<protein>
    <recommendedName>
        <fullName evidence="5">TATA-box binding protein</fullName>
    </recommendedName>
</protein>
<dbReference type="Gene3D" id="3.30.310.10">
    <property type="entry name" value="TATA-Binding Protein"/>
    <property type="match status" value="1"/>
</dbReference>
<sequence length="285" mass="33376">MINYKEYINTELFGFNELPLNISTMCTSCKLNSKLNIPNIKELDLDINNILSIKMNDESVKTLLNLKKKKKSMIINEERKKPYTTMSIYDNDFVNQQTIEMRITNGQTINLDKEPKINMKLFINGSIQMSGCKSIQHINIVLNKLINRLNTYYLLDNIEELKILDFKIDMINCNYKNKFKIDRYKLYNLLKKKKIRSSFEPCIRACVNIKYSLNNNIISIDIYEKGSIIITGCRSRKDIIDTYNFINDLLTNHKLDIILIDNIELMNKILSNYESNITLLSFGFS</sequence>
<dbReference type="GO" id="GO:0003677">
    <property type="term" value="F:DNA binding"/>
    <property type="evidence" value="ECO:0007669"/>
    <property type="project" value="UniProtKB-KW"/>
</dbReference>
<dbReference type="EMBL" id="MN739899">
    <property type="protein sequence ID" value="QHT76678.1"/>
    <property type="molecule type" value="Genomic_DNA"/>
</dbReference>
<dbReference type="Pfam" id="PF00352">
    <property type="entry name" value="TBP"/>
    <property type="match status" value="1"/>
</dbReference>
<accession>A0A6C0H7Z8</accession>
<keyword evidence="3" id="KW-0804">Transcription</keyword>